<evidence type="ECO:0000313" key="1">
    <source>
        <dbReference type="EMBL" id="KAL0283103.1"/>
    </source>
</evidence>
<reference evidence="1" key="1">
    <citation type="submission" date="2020-06" db="EMBL/GenBank/DDBJ databases">
        <authorList>
            <person name="Li T."/>
            <person name="Hu X."/>
            <person name="Zhang T."/>
            <person name="Song X."/>
            <person name="Zhang H."/>
            <person name="Dai N."/>
            <person name="Sheng W."/>
            <person name="Hou X."/>
            <person name="Wei L."/>
        </authorList>
    </citation>
    <scope>NUCLEOTIDE SEQUENCE</scope>
    <source>
        <strain evidence="1">G01</strain>
        <tissue evidence="1">Leaf</tissue>
    </source>
</reference>
<reference evidence="1" key="2">
    <citation type="journal article" date="2024" name="Plant">
        <title>Genomic evolution and insights into agronomic trait innovations of Sesamum species.</title>
        <authorList>
            <person name="Miao H."/>
            <person name="Wang L."/>
            <person name="Qu L."/>
            <person name="Liu H."/>
            <person name="Sun Y."/>
            <person name="Le M."/>
            <person name="Wang Q."/>
            <person name="Wei S."/>
            <person name="Zheng Y."/>
            <person name="Lin W."/>
            <person name="Duan Y."/>
            <person name="Cao H."/>
            <person name="Xiong S."/>
            <person name="Wang X."/>
            <person name="Wei L."/>
            <person name="Li C."/>
            <person name="Ma Q."/>
            <person name="Ju M."/>
            <person name="Zhao R."/>
            <person name="Li G."/>
            <person name="Mu C."/>
            <person name="Tian Q."/>
            <person name="Mei H."/>
            <person name="Zhang T."/>
            <person name="Gao T."/>
            <person name="Zhang H."/>
        </authorList>
    </citation>
    <scope>NUCLEOTIDE SEQUENCE</scope>
    <source>
        <strain evidence="1">G01</strain>
    </source>
</reference>
<dbReference type="EMBL" id="JACGWK010001752">
    <property type="protein sequence ID" value="KAL0283103.1"/>
    <property type="molecule type" value="Genomic_DNA"/>
</dbReference>
<comment type="caution">
    <text evidence="1">The sequence shown here is derived from an EMBL/GenBank/DDBJ whole genome shotgun (WGS) entry which is preliminary data.</text>
</comment>
<name>A0AAW2IN80_9LAMI</name>
<dbReference type="PANTHER" id="PTHR10775">
    <property type="entry name" value="OS08G0208400 PROTEIN"/>
    <property type="match status" value="1"/>
</dbReference>
<dbReference type="InterPro" id="IPR004242">
    <property type="entry name" value="Transposase_21"/>
</dbReference>
<dbReference type="Pfam" id="PF02992">
    <property type="entry name" value="Transposase_21"/>
    <property type="match status" value="1"/>
</dbReference>
<organism evidence="1">
    <name type="scientific">Sesamum angustifolium</name>
    <dbReference type="NCBI Taxonomy" id="2727405"/>
    <lineage>
        <taxon>Eukaryota</taxon>
        <taxon>Viridiplantae</taxon>
        <taxon>Streptophyta</taxon>
        <taxon>Embryophyta</taxon>
        <taxon>Tracheophyta</taxon>
        <taxon>Spermatophyta</taxon>
        <taxon>Magnoliopsida</taxon>
        <taxon>eudicotyledons</taxon>
        <taxon>Gunneridae</taxon>
        <taxon>Pentapetalae</taxon>
        <taxon>asterids</taxon>
        <taxon>lamiids</taxon>
        <taxon>Lamiales</taxon>
        <taxon>Pedaliaceae</taxon>
        <taxon>Sesamum</taxon>
    </lineage>
</organism>
<protein>
    <submittedName>
        <fullName evidence="1">Uncharacterized protein</fullName>
    </submittedName>
</protein>
<dbReference type="PANTHER" id="PTHR10775:SF183">
    <property type="entry name" value="TRANSPOSON, EN_SPM-LIKE, TRANSPOSASE-ASSOCIATED DOMAIN PROTEIN-RELATED"/>
    <property type="match status" value="1"/>
</dbReference>
<gene>
    <name evidence="1" type="ORF">Sangu_2911100</name>
</gene>
<proteinExistence type="predicted"/>
<accession>A0AAW2IN80</accession>
<sequence>MGCPFCMDDIRSFHLQHGRKACYFDCHIQFLTEYHPYRRNKKAFTKYHFENKVVCLRLTGDQLLDRVENNSSAVEMPLSLPDGYGSDHKWTKKNIFWDPLYWSILLIRHNFGVVHIEKNMTQWFTSCGRSFYGIAACCS</sequence>
<dbReference type="AlphaFoldDB" id="A0AAW2IN80"/>